<dbReference type="PANTHER" id="PTHR32305">
    <property type="match status" value="1"/>
</dbReference>
<dbReference type="InterPro" id="IPR050708">
    <property type="entry name" value="T6SS_VgrG/RHS"/>
</dbReference>
<dbReference type="NCBIfam" id="TIGR03361">
    <property type="entry name" value="VI_Rhs_Vgr"/>
    <property type="match status" value="1"/>
</dbReference>
<dbReference type="SUPFAM" id="SSF69279">
    <property type="entry name" value="Phage tail proteins"/>
    <property type="match status" value="2"/>
</dbReference>
<evidence type="ECO:0000256" key="1">
    <source>
        <dbReference type="ARBA" id="ARBA00004613"/>
    </source>
</evidence>
<evidence type="ECO:0000256" key="2">
    <source>
        <dbReference type="ARBA" id="ARBA00005558"/>
    </source>
</evidence>
<dbReference type="Gene3D" id="4.10.220.110">
    <property type="match status" value="1"/>
</dbReference>
<keyword evidence="3" id="KW-0964">Secreted</keyword>
<dbReference type="Pfam" id="PF04717">
    <property type="entry name" value="Phage_base_V"/>
    <property type="match status" value="1"/>
</dbReference>
<comment type="caution">
    <text evidence="7">The sequence shown here is derived from an EMBL/GenBank/DDBJ whole genome shotgun (WGS) entry which is preliminary data.</text>
</comment>
<dbReference type="SUPFAM" id="SSF69255">
    <property type="entry name" value="gp5 N-terminal domain-like"/>
    <property type="match status" value="1"/>
</dbReference>
<name>A0A4S1CE69_9BACT</name>
<evidence type="ECO:0000256" key="4">
    <source>
        <dbReference type="SAM" id="MobiDB-lite"/>
    </source>
</evidence>
<dbReference type="RefSeq" id="WP_135870918.1">
    <property type="nucleotide sequence ID" value="NZ_SRSC01000003.1"/>
</dbReference>
<dbReference type="PANTHER" id="PTHR32305:SF15">
    <property type="entry name" value="PROTEIN RHSA-RELATED"/>
    <property type="match status" value="1"/>
</dbReference>
<dbReference type="InterPro" id="IPR006531">
    <property type="entry name" value="Gp5/Vgr_OB"/>
</dbReference>
<evidence type="ECO:0000313" key="7">
    <source>
        <dbReference type="EMBL" id="TGU71749.1"/>
    </source>
</evidence>
<dbReference type="AlphaFoldDB" id="A0A4S1CE69"/>
<feature type="domain" description="Gp5/Type VI secretion system Vgr C-terminal trimerisation" evidence="6">
    <location>
        <begin position="472"/>
        <end position="577"/>
    </location>
</feature>
<keyword evidence="8" id="KW-1185">Reference proteome</keyword>
<dbReference type="Gene3D" id="2.30.110.50">
    <property type="match status" value="1"/>
</dbReference>
<dbReference type="GO" id="GO:0005576">
    <property type="term" value="C:extracellular region"/>
    <property type="evidence" value="ECO:0007669"/>
    <property type="project" value="UniProtKB-SubCell"/>
</dbReference>
<comment type="similarity">
    <text evidence="2">Belongs to the VgrG protein family.</text>
</comment>
<dbReference type="Pfam" id="PF22178">
    <property type="entry name" value="Gp5_trimer_C"/>
    <property type="match status" value="1"/>
</dbReference>
<feature type="domain" description="Gp5/Type VI secretion system Vgr protein OB-fold" evidence="5">
    <location>
        <begin position="387"/>
        <end position="455"/>
    </location>
</feature>
<evidence type="ECO:0000256" key="3">
    <source>
        <dbReference type="ARBA" id="ARBA00022525"/>
    </source>
</evidence>
<dbReference type="InterPro" id="IPR037026">
    <property type="entry name" value="Vgr_OB-fold_dom_sf"/>
</dbReference>
<protein>
    <submittedName>
        <fullName evidence="7">Type VI secretion system tip protein VgrG</fullName>
    </submittedName>
</protein>
<evidence type="ECO:0000259" key="6">
    <source>
        <dbReference type="Pfam" id="PF22178"/>
    </source>
</evidence>
<dbReference type="SUPFAM" id="SSF69349">
    <property type="entry name" value="Phage fibre proteins"/>
    <property type="match status" value="1"/>
</dbReference>
<dbReference type="EMBL" id="SRSC01000003">
    <property type="protein sequence ID" value="TGU71749.1"/>
    <property type="molecule type" value="Genomic_DNA"/>
</dbReference>
<comment type="subcellular location">
    <subcellularLocation>
        <location evidence="1">Secreted</location>
    </subcellularLocation>
</comment>
<dbReference type="FunFam" id="3.55.50.10:FF:000001">
    <property type="entry name" value="Actin cross-linking toxin VgrG1"/>
    <property type="match status" value="1"/>
</dbReference>
<feature type="compositionally biased region" description="Polar residues" evidence="4">
    <location>
        <begin position="658"/>
        <end position="667"/>
    </location>
</feature>
<dbReference type="Gene3D" id="3.55.50.10">
    <property type="entry name" value="Baseplate protein-like domains"/>
    <property type="match status" value="1"/>
</dbReference>
<reference evidence="7 8" key="1">
    <citation type="submission" date="2019-04" db="EMBL/GenBank/DDBJ databases">
        <title>Geobacter oryzae sp. nov., ferric-reducing bacteria isolated from paddy soil.</title>
        <authorList>
            <person name="Xu Z."/>
            <person name="Masuda Y."/>
            <person name="Itoh H."/>
            <person name="Senoo K."/>
        </authorList>
    </citation>
    <scope>NUCLEOTIDE SEQUENCE [LARGE SCALE GENOMIC DNA]</scope>
    <source>
        <strain evidence="7 8">Red111</strain>
    </source>
</reference>
<dbReference type="Gene3D" id="2.40.50.230">
    <property type="entry name" value="Gp5 N-terminal domain"/>
    <property type="match status" value="1"/>
</dbReference>
<evidence type="ECO:0000313" key="8">
    <source>
        <dbReference type="Proteomes" id="UP000306416"/>
    </source>
</evidence>
<feature type="region of interest" description="Disordered" evidence="4">
    <location>
        <begin position="631"/>
        <end position="682"/>
    </location>
</feature>
<dbReference type="InterPro" id="IPR017847">
    <property type="entry name" value="T6SS_RhsGE_Vgr_subset"/>
</dbReference>
<dbReference type="Pfam" id="PF05954">
    <property type="entry name" value="Phage_GPD"/>
    <property type="match status" value="1"/>
</dbReference>
<dbReference type="Proteomes" id="UP000306416">
    <property type="component" value="Unassembled WGS sequence"/>
</dbReference>
<dbReference type="InterPro" id="IPR054030">
    <property type="entry name" value="Gp5_Vgr_C"/>
</dbReference>
<accession>A0A4S1CE69</accession>
<organism evidence="7 8">
    <name type="scientific">Geomonas terrae</name>
    <dbReference type="NCBI Taxonomy" id="2562681"/>
    <lineage>
        <taxon>Bacteria</taxon>
        <taxon>Pseudomonadati</taxon>
        <taxon>Thermodesulfobacteriota</taxon>
        <taxon>Desulfuromonadia</taxon>
        <taxon>Geobacterales</taxon>
        <taxon>Geobacteraceae</taxon>
        <taxon>Geomonas</taxon>
    </lineage>
</organism>
<evidence type="ECO:0000259" key="5">
    <source>
        <dbReference type="Pfam" id="PF04717"/>
    </source>
</evidence>
<gene>
    <name evidence="7" type="primary">tssI</name>
    <name evidence="7" type="ORF">E4633_13675</name>
</gene>
<dbReference type="NCBIfam" id="TIGR01646">
    <property type="entry name" value="vgr_GE"/>
    <property type="match status" value="1"/>
</dbReference>
<proteinExistence type="inferred from homology"/>
<sequence length="682" mass="75180">MAFIQQDRLLSINTILGDDVLLLSELSGEEGISSSFKFELSLLSEQHAVPGDSLLGSNVTVSITLSDGHIRYLNGIISTFSQGRTGDEAGADARFSSFHCTVVPWFWCLSESANIRIFQNLSTPEIVERVFADHGFSWYQLQLRGSYEKREFCVQYRETDLNFVSRLLEEEGIFYFFRHEKGRHTMVLADSPDAHLPCPFQQKASCLISASGTREEDVITSLEVSRQLRSTRYSLNDYNFIVPRTSLKVQSNTPGHSGAIREVYDVPGGYEQLAQGERLAKIRMEEEEARSVTVTGGSDCRAFVSGYRFTLTGHGNADLDGKDLLLVSVRHDAVEGYGTDAPSSYRNSFDCIPYLTPYRPPRLTPKPVLQGVQTATVVGPPGEEIHTDQYGRVKVQFHWDREGKRDDKSSCWIRVSQLWAGSGWGALFLPRVGQEVVVDFLEGDPDRPIIVGQLHNGQNLPPYQLPLQKTRSCIKSCSTPEGGGHNELCFEDKKGEEQLYIHAQREQATRVEEDSLEWVGQDRHLIVNRDRLEKVSRDQHLNVLGDCNEKIDGTLSVSVGADLQLKVEATCALQAGELLQIKAAKNVVIESSTQLSLKVGDNFINISAAGVTIVGNMVLINSGGLPAFCTGASPEQPKPPKEAGGTGAASTGAKQVADLSQANPQTKSFERANAVHAPLCDR</sequence>
<dbReference type="InterPro" id="IPR006533">
    <property type="entry name" value="T6SS_Vgr_RhsGE"/>
</dbReference>